<keyword evidence="2" id="KW-1133">Transmembrane helix</keyword>
<organism evidence="3 4">
    <name type="scientific">Streptomyces koyangensis</name>
    <dbReference type="NCBI Taxonomy" id="188770"/>
    <lineage>
        <taxon>Bacteria</taxon>
        <taxon>Bacillati</taxon>
        <taxon>Actinomycetota</taxon>
        <taxon>Actinomycetes</taxon>
        <taxon>Kitasatosporales</taxon>
        <taxon>Streptomycetaceae</taxon>
        <taxon>Streptomyces</taxon>
        <taxon>Streptomyces aurantiacus group</taxon>
    </lineage>
</organism>
<dbReference type="AlphaFoldDB" id="A0A385DCW6"/>
<feature type="region of interest" description="Disordered" evidence="1">
    <location>
        <begin position="75"/>
        <end position="117"/>
    </location>
</feature>
<dbReference type="RefSeq" id="WP_093845692.1">
    <property type="nucleotide sequence ID" value="NZ_CP031742.1"/>
</dbReference>
<accession>A0A385DCW6</accession>
<feature type="transmembrane region" description="Helical" evidence="2">
    <location>
        <begin position="14"/>
        <end position="31"/>
    </location>
</feature>
<reference evidence="3 4" key="1">
    <citation type="submission" date="2018-08" db="EMBL/GenBank/DDBJ databases">
        <authorList>
            <person name="Ferrada E.E."/>
            <person name="Latorre B.A."/>
        </authorList>
    </citation>
    <scope>NUCLEOTIDE SEQUENCE [LARGE SCALE GENOMIC DNA]</scope>
    <source>
        <strain evidence="3 4">VK-A60T</strain>
    </source>
</reference>
<dbReference type="GeneID" id="300115487"/>
<name>A0A385DCW6_9ACTN</name>
<gene>
    <name evidence="3" type="ORF">D0C37_15035</name>
</gene>
<dbReference type="KEGG" id="sky:D0C37_15035"/>
<evidence type="ECO:0000256" key="1">
    <source>
        <dbReference type="SAM" id="MobiDB-lite"/>
    </source>
</evidence>
<evidence type="ECO:0000313" key="4">
    <source>
        <dbReference type="Proteomes" id="UP000259636"/>
    </source>
</evidence>
<proteinExistence type="predicted"/>
<protein>
    <submittedName>
        <fullName evidence="3">Uncharacterized protein</fullName>
    </submittedName>
</protein>
<evidence type="ECO:0000313" key="3">
    <source>
        <dbReference type="EMBL" id="AXQ55789.1"/>
    </source>
</evidence>
<dbReference type="EMBL" id="CP031742">
    <property type="protein sequence ID" value="AXQ55789.1"/>
    <property type="molecule type" value="Genomic_DNA"/>
</dbReference>
<feature type="compositionally biased region" description="Acidic residues" evidence="1">
    <location>
        <begin position="81"/>
        <end position="93"/>
    </location>
</feature>
<dbReference type="Proteomes" id="UP000259636">
    <property type="component" value="Chromosome"/>
</dbReference>
<evidence type="ECO:0000256" key="2">
    <source>
        <dbReference type="SAM" id="Phobius"/>
    </source>
</evidence>
<sequence length="234" mass="26067">MAIAELVLKYLDTLVWPVVTVVLVWMLRAQIRQAFGRLTRLETPAGTLEFEAGARAVRDEADALRTLAGDPAPVGAWYWGGEDEPPPDEEEGPPEPGERSRAGAWGPQPGRGNVATPPVVPVRPWLDFRDAMEMAEHAPASAISLAWFRLLDCGLEIRRVHGHEPVSHTPSSQLVETWLWLVEAGLSAEAHRLYVRLQDLWRESIRDPHRVTPSAARDYVLSCHTLAAELRELL</sequence>
<keyword evidence="2" id="KW-0812">Transmembrane</keyword>
<keyword evidence="2" id="KW-0472">Membrane</keyword>